<comment type="function">
    <text evidence="1">Transcriptional repressor of xylose-utilizing enzymes.</text>
</comment>
<gene>
    <name evidence="4" type="ORF">SAMN05216180_2721</name>
</gene>
<organism evidence="4 5">
    <name type="scientific">Hydrogenoanaerobacterium saccharovorans</name>
    <dbReference type="NCBI Taxonomy" id="474960"/>
    <lineage>
        <taxon>Bacteria</taxon>
        <taxon>Bacillati</taxon>
        <taxon>Bacillota</taxon>
        <taxon>Clostridia</taxon>
        <taxon>Eubacteriales</taxon>
        <taxon>Oscillospiraceae</taxon>
        <taxon>Hydrogenoanaerobacterium</taxon>
    </lineage>
</organism>
<dbReference type="InterPro" id="IPR000600">
    <property type="entry name" value="ROK"/>
</dbReference>
<sequence>MRNNASNVSTLKNDNRALIFSLLRKQPMSRAQLSAETNLTKSAVTMITATLIQEGQLKEVGTSDTQIGRKPILLDIVKNYRYAVGVSLHRKRLIVSITDLGSNLIDSEESYTAQYQNSSTALRWICDTIQLLLCRNKISYNNVIGIGISSPGPLDYQTGTILMPPNFSLFHNCAIVSRMKQEFDLPILLENNSVLLAVTEYFCGSMGNYRNSMFVTIADGIGSCILQDGHIYRGFAGYAGELGHTSIDCAGELCSCGNRGCLELYATMAALKSRFGFDDYKKLVDEAYAGNNDAMKVIDYQATRLVCSFIGSINMFDLDSVILYGEFNYRPQLLFSKLNEMIDRQCMIRKAHSVEVLPSQLGTDAAAISSTSAVLNRYFEQQL</sequence>
<dbReference type="PANTHER" id="PTHR18964">
    <property type="entry name" value="ROK (REPRESSOR, ORF, KINASE) FAMILY"/>
    <property type="match status" value="1"/>
</dbReference>
<keyword evidence="4" id="KW-0418">Kinase</keyword>
<reference evidence="4 5" key="1">
    <citation type="submission" date="2016-10" db="EMBL/GenBank/DDBJ databases">
        <authorList>
            <person name="de Groot N.N."/>
        </authorList>
    </citation>
    <scope>NUCLEOTIDE SEQUENCE [LARGE SCALE GENOMIC DNA]</scope>
    <source>
        <strain evidence="4 5">CGMCC 1.5070</strain>
    </source>
</reference>
<evidence type="ECO:0000313" key="5">
    <source>
        <dbReference type="Proteomes" id="UP000199158"/>
    </source>
</evidence>
<dbReference type="Gene3D" id="3.30.420.40">
    <property type="match status" value="2"/>
</dbReference>
<accession>A0A1H8DPE1</accession>
<dbReference type="OrthoDB" id="9810372at2"/>
<dbReference type="SUPFAM" id="SSF53067">
    <property type="entry name" value="Actin-like ATPase domain"/>
    <property type="match status" value="1"/>
</dbReference>
<dbReference type="CDD" id="cd00090">
    <property type="entry name" value="HTH_ARSR"/>
    <property type="match status" value="1"/>
</dbReference>
<dbReference type="EMBL" id="FOCG01000003">
    <property type="protein sequence ID" value="SEN09025.1"/>
    <property type="molecule type" value="Genomic_DNA"/>
</dbReference>
<evidence type="ECO:0000256" key="2">
    <source>
        <dbReference type="ARBA" id="ARBA00006479"/>
    </source>
</evidence>
<name>A0A1H8DPE1_9FIRM</name>
<dbReference type="GO" id="GO:0042732">
    <property type="term" value="P:D-xylose metabolic process"/>
    <property type="evidence" value="ECO:0007669"/>
    <property type="project" value="UniProtKB-KW"/>
</dbReference>
<dbReference type="AlphaFoldDB" id="A0A1H8DPE1"/>
<dbReference type="InterPro" id="IPR036390">
    <property type="entry name" value="WH_DNA-bd_sf"/>
</dbReference>
<evidence type="ECO:0000256" key="3">
    <source>
        <dbReference type="ARBA" id="ARBA00022629"/>
    </source>
</evidence>
<dbReference type="Gene3D" id="1.10.10.10">
    <property type="entry name" value="Winged helix-like DNA-binding domain superfamily/Winged helix DNA-binding domain"/>
    <property type="match status" value="1"/>
</dbReference>
<dbReference type="InterPro" id="IPR043129">
    <property type="entry name" value="ATPase_NBD"/>
</dbReference>
<dbReference type="Pfam" id="PF00480">
    <property type="entry name" value="ROK"/>
    <property type="match status" value="1"/>
</dbReference>
<evidence type="ECO:0000313" key="4">
    <source>
        <dbReference type="EMBL" id="SEN09025.1"/>
    </source>
</evidence>
<dbReference type="GO" id="GO:0016301">
    <property type="term" value="F:kinase activity"/>
    <property type="evidence" value="ECO:0007669"/>
    <property type="project" value="UniProtKB-KW"/>
</dbReference>
<proteinExistence type="inferred from homology"/>
<keyword evidence="4" id="KW-0808">Transferase</keyword>
<keyword evidence="5" id="KW-1185">Reference proteome</keyword>
<evidence type="ECO:0000256" key="1">
    <source>
        <dbReference type="ARBA" id="ARBA00002486"/>
    </source>
</evidence>
<dbReference type="Proteomes" id="UP000199158">
    <property type="component" value="Unassembled WGS sequence"/>
</dbReference>
<dbReference type="SUPFAM" id="SSF46785">
    <property type="entry name" value="Winged helix' DNA-binding domain"/>
    <property type="match status" value="1"/>
</dbReference>
<keyword evidence="3" id="KW-0119">Carbohydrate metabolism</keyword>
<dbReference type="RefSeq" id="WP_092756090.1">
    <property type="nucleotide sequence ID" value="NZ_FOCG01000003.1"/>
</dbReference>
<comment type="similarity">
    <text evidence="2">Belongs to the ROK (NagC/XylR) family.</text>
</comment>
<keyword evidence="3" id="KW-0859">Xylose metabolism</keyword>
<dbReference type="PANTHER" id="PTHR18964:SF149">
    <property type="entry name" value="BIFUNCTIONAL UDP-N-ACETYLGLUCOSAMINE 2-EPIMERASE_N-ACETYLMANNOSAMINE KINASE"/>
    <property type="match status" value="1"/>
</dbReference>
<protein>
    <submittedName>
        <fullName evidence="4">Sugar kinase of the NBD/HSP70 family, may contain an N-terminal HTH domain</fullName>
    </submittedName>
</protein>
<dbReference type="InterPro" id="IPR036388">
    <property type="entry name" value="WH-like_DNA-bd_sf"/>
</dbReference>
<dbReference type="STRING" id="474960.SAMN05216180_2721"/>
<dbReference type="InterPro" id="IPR011991">
    <property type="entry name" value="ArsR-like_HTH"/>
</dbReference>